<evidence type="ECO:0000313" key="1">
    <source>
        <dbReference type="EMBL" id="QHC36020.1"/>
    </source>
</evidence>
<sequence length="77" mass="8451">MKDPYDLGKLIVTTENSCNELDRLVHALRLMGSQMMDAADIPAPAPTKEDIGGWADGPYWAAHTLEKIIAGLRRATK</sequence>
<reference evidence="1 2" key="1">
    <citation type="journal article" date="2020" name="Carbohydr. Polym.">
        <title>Characterization and optimization of production of bacterial cellulose from strain CGMCC 17276 based on whole-genome analysis.</title>
        <authorList>
            <person name="Lu T."/>
            <person name="Gao H."/>
            <person name="Liao B."/>
            <person name="Wu J."/>
            <person name="Zhang W."/>
            <person name="Huang J."/>
            <person name="Liu M."/>
            <person name="Huang J."/>
            <person name="Chang Z."/>
            <person name="Jin M."/>
            <person name="Yi Z."/>
            <person name="Jiang D."/>
        </authorList>
    </citation>
    <scope>NUCLEOTIDE SEQUENCE [LARGE SCALE GENOMIC DNA]</scope>
    <source>
        <strain evidence="1 2">CGMCC 17276</strain>
    </source>
</reference>
<protein>
    <submittedName>
        <fullName evidence="1">Uncharacterized protein</fullName>
    </submittedName>
</protein>
<dbReference type="AlphaFoldDB" id="A0A857FS93"/>
<accession>A0A857FS93</accession>
<name>A0A857FS93_KOMXY</name>
<dbReference type="OrthoDB" id="7276497at2"/>
<gene>
    <name evidence="1" type="ORF">FMA36_11430</name>
</gene>
<dbReference type="EMBL" id="CP041348">
    <property type="protein sequence ID" value="QHC36020.1"/>
    <property type="molecule type" value="Genomic_DNA"/>
</dbReference>
<dbReference type="Proteomes" id="UP000464674">
    <property type="component" value="Chromosome"/>
</dbReference>
<proteinExistence type="predicted"/>
<evidence type="ECO:0000313" key="2">
    <source>
        <dbReference type="Proteomes" id="UP000464674"/>
    </source>
</evidence>
<dbReference type="RefSeq" id="WP_153469057.1">
    <property type="nucleotide sequence ID" value="NZ_CP041348.1"/>
</dbReference>
<organism evidence="1 2">
    <name type="scientific">Komagataeibacter xylinus</name>
    <name type="common">Gluconacetobacter xylinus</name>
    <dbReference type="NCBI Taxonomy" id="28448"/>
    <lineage>
        <taxon>Bacteria</taxon>
        <taxon>Pseudomonadati</taxon>
        <taxon>Pseudomonadota</taxon>
        <taxon>Alphaproteobacteria</taxon>
        <taxon>Acetobacterales</taxon>
        <taxon>Acetobacteraceae</taxon>
        <taxon>Komagataeibacter</taxon>
    </lineage>
</organism>